<keyword evidence="8" id="KW-0807">Transducer</keyword>
<evidence type="ECO:0000259" key="10">
    <source>
        <dbReference type="PROSITE" id="PS50262"/>
    </source>
</evidence>
<comment type="subcellular location">
    <subcellularLocation>
        <location evidence="2">Membrane</location>
    </subcellularLocation>
</comment>
<gene>
    <name evidence="11" type="ORF">CDAUBV1_LOCUS11169</name>
</gene>
<evidence type="ECO:0000256" key="8">
    <source>
        <dbReference type="RuleBase" id="RU000688"/>
    </source>
</evidence>
<dbReference type="InterPro" id="IPR000276">
    <property type="entry name" value="GPCR_Rhodpsn"/>
</dbReference>
<comment type="similarity">
    <text evidence="8">Belongs to the G-protein coupled receptor 1 family.</text>
</comment>
<dbReference type="GO" id="GO:0016020">
    <property type="term" value="C:membrane"/>
    <property type="evidence" value="ECO:0007669"/>
    <property type="project" value="UniProtKB-SubCell"/>
</dbReference>
<dbReference type="PANTHER" id="PTHR46061">
    <property type="entry name" value="THYROTROPIN-RELEASING HORMONE RECEPTOR"/>
    <property type="match status" value="1"/>
</dbReference>
<keyword evidence="4 8" id="KW-0812">Transmembrane</keyword>
<evidence type="ECO:0000256" key="4">
    <source>
        <dbReference type="ARBA" id="ARBA00022692"/>
    </source>
</evidence>
<feature type="transmembrane region" description="Helical" evidence="9">
    <location>
        <begin position="146"/>
        <end position="167"/>
    </location>
</feature>
<feature type="transmembrane region" description="Helical" evidence="9">
    <location>
        <begin position="97"/>
        <end position="125"/>
    </location>
</feature>
<feature type="transmembrane region" description="Helical" evidence="9">
    <location>
        <begin position="270"/>
        <end position="290"/>
    </location>
</feature>
<comment type="function">
    <text evidence="1">Receptor for thyrotropin-releasing hormone (TRH). Upon ligand binding, this G-protein-coupled receptor triggers activation of the phosphatidylinositol (IP3)-calcium-protein kinase C (PKC) pathway.</text>
</comment>
<evidence type="ECO:0000313" key="11">
    <source>
        <dbReference type="EMBL" id="CAL5136874.1"/>
    </source>
</evidence>
<feature type="domain" description="G-protein coupled receptors family 1 profile" evidence="10">
    <location>
        <begin position="44"/>
        <end position="326"/>
    </location>
</feature>
<dbReference type="PROSITE" id="PS50262">
    <property type="entry name" value="G_PROTEIN_RECEP_F1_2"/>
    <property type="match status" value="1"/>
</dbReference>
<dbReference type="Gene3D" id="1.20.1070.10">
    <property type="entry name" value="Rhodopsin 7-helix transmembrane proteins"/>
    <property type="match status" value="1"/>
</dbReference>
<keyword evidence="6 9" id="KW-0472">Membrane</keyword>
<keyword evidence="5 9" id="KW-1133">Transmembrane helix</keyword>
<dbReference type="GO" id="GO:0004997">
    <property type="term" value="F:thyrotropin-releasing hormone receptor activity"/>
    <property type="evidence" value="ECO:0007669"/>
    <property type="project" value="InterPro"/>
</dbReference>
<dbReference type="PANTHER" id="PTHR46061:SF3">
    <property type="entry name" value="THYROTROPIN-RELEASING HORMONE RECEPTOR"/>
    <property type="match status" value="1"/>
</dbReference>
<dbReference type="EMBL" id="CAXLJL010000356">
    <property type="protein sequence ID" value="CAL5136874.1"/>
    <property type="molecule type" value="Genomic_DNA"/>
</dbReference>
<evidence type="ECO:0000256" key="6">
    <source>
        <dbReference type="ARBA" id="ARBA00023136"/>
    </source>
</evidence>
<dbReference type="PRINTS" id="PR00237">
    <property type="entry name" value="GPCRRHODOPSN"/>
</dbReference>
<sequence length="358" mass="41054">MDDNSTIAFNQTDVAIIPYVYFSVPYKVLGTISLVIILSVGFIGNALVLPVIIFSPGMHTPTNCYLASLSASDLLVLLSTTTLMLKELYSPYGLWDLGTLTCRLSVCVQYLTVAVSALCICAFSVERWVGICFPIKAHYMCTVSRALRIIAGIWVFATLYNIPWMFIATTQVRQSTKGPFEVCTFKYKRSSYKTVYILDFILYYAIPLFITSILYAHISWNLFRISSKNNALPQAAGPVEYNSNTIMSPLSQQQIQMFRARNRTRSRKQVVKLLMAVVLLFASCWLPYRFVVVFNSFSEQGYHDLWFRMFARLMAFLNSAANPLVYNIMSRKFRRAFRRLLRCSRFRLQALRRGTHQE</sequence>
<keyword evidence="8" id="KW-0297">G-protein coupled receptor</keyword>
<evidence type="ECO:0000256" key="5">
    <source>
        <dbReference type="ARBA" id="ARBA00022989"/>
    </source>
</evidence>
<evidence type="ECO:0000313" key="12">
    <source>
        <dbReference type="Proteomes" id="UP001497525"/>
    </source>
</evidence>
<dbReference type="SUPFAM" id="SSF81321">
    <property type="entry name" value="Family A G protein-coupled receptor-like"/>
    <property type="match status" value="1"/>
</dbReference>
<dbReference type="SMART" id="SM01381">
    <property type="entry name" value="7TM_GPCR_Srsx"/>
    <property type="match status" value="1"/>
</dbReference>
<evidence type="ECO:0000256" key="2">
    <source>
        <dbReference type="ARBA" id="ARBA00004370"/>
    </source>
</evidence>
<reference evidence="11" key="1">
    <citation type="submission" date="2024-06" db="EMBL/GenBank/DDBJ databases">
        <authorList>
            <person name="Liu X."/>
            <person name="Lenzi L."/>
            <person name="Haldenby T S."/>
            <person name="Uol C."/>
        </authorList>
    </citation>
    <scope>NUCLEOTIDE SEQUENCE</scope>
</reference>
<protein>
    <recommendedName>
        <fullName evidence="3">Thyrotropin-releasing hormone receptor</fullName>
    </recommendedName>
    <alternativeName>
        <fullName evidence="7">Thyroliberin receptor</fullName>
    </alternativeName>
</protein>
<accession>A0AAV2TKU2</accession>
<dbReference type="PRINTS" id="PR01846">
    <property type="entry name" value="TRHRFAMILY"/>
</dbReference>
<evidence type="ECO:0000256" key="9">
    <source>
        <dbReference type="SAM" id="Phobius"/>
    </source>
</evidence>
<feature type="transmembrane region" description="Helical" evidence="9">
    <location>
        <begin position="65"/>
        <end position="85"/>
    </location>
</feature>
<dbReference type="InterPro" id="IPR002120">
    <property type="entry name" value="TRH_rcpt_1"/>
</dbReference>
<organism evidence="11 12">
    <name type="scientific">Calicophoron daubneyi</name>
    <name type="common">Rumen fluke</name>
    <name type="synonym">Paramphistomum daubneyi</name>
    <dbReference type="NCBI Taxonomy" id="300641"/>
    <lineage>
        <taxon>Eukaryota</taxon>
        <taxon>Metazoa</taxon>
        <taxon>Spiralia</taxon>
        <taxon>Lophotrochozoa</taxon>
        <taxon>Platyhelminthes</taxon>
        <taxon>Trematoda</taxon>
        <taxon>Digenea</taxon>
        <taxon>Plagiorchiida</taxon>
        <taxon>Pronocephalata</taxon>
        <taxon>Paramphistomoidea</taxon>
        <taxon>Paramphistomidae</taxon>
        <taxon>Calicophoron</taxon>
    </lineage>
</organism>
<proteinExistence type="inferred from homology"/>
<feature type="transmembrane region" description="Helical" evidence="9">
    <location>
        <begin position="195"/>
        <end position="218"/>
    </location>
</feature>
<name>A0AAV2TKU2_CALDB</name>
<dbReference type="InterPro" id="IPR017452">
    <property type="entry name" value="GPCR_Rhodpsn_7TM"/>
</dbReference>
<dbReference type="PROSITE" id="PS00237">
    <property type="entry name" value="G_PROTEIN_RECEP_F1_1"/>
    <property type="match status" value="1"/>
</dbReference>
<evidence type="ECO:0000256" key="7">
    <source>
        <dbReference type="ARBA" id="ARBA00032251"/>
    </source>
</evidence>
<feature type="transmembrane region" description="Helical" evidence="9">
    <location>
        <begin position="310"/>
        <end position="329"/>
    </location>
</feature>
<comment type="caution">
    <text evidence="11">The sequence shown here is derived from an EMBL/GenBank/DDBJ whole genome shotgun (WGS) entry which is preliminary data.</text>
</comment>
<evidence type="ECO:0000256" key="3">
    <source>
        <dbReference type="ARBA" id="ARBA00018873"/>
    </source>
</evidence>
<feature type="transmembrane region" description="Helical" evidence="9">
    <location>
        <begin position="28"/>
        <end position="53"/>
    </location>
</feature>
<evidence type="ECO:0000256" key="1">
    <source>
        <dbReference type="ARBA" id="ARBA00004100"/>
    </source>
</evidence>
<keyword evidence="8" id="KW-0675">Receptor</keyword>
<dbReference type="Proteomes" id="UP001497525">
    <property type="component" value="Unassembled WGS sequence"/>
</dbReference>
<dbReference type="AlphaFoldDB" id="A0AAV2TKU2"/>
<dbReference type="PRINTS" id="PR00751">
    <property type="entry name" value="THYROLIBRINR"/>
</dbReference>
<dbReference type="Pfam" id="PF00001">
    <property type="entry name" value="7tm_1"/>
    <property type="match status" value="1"/>
</dbReference>